<dbReference type="EMBL" id="CAXDID020000369">
    <property type="protein sequence ID" value="CAL6083036.1"/>
    <property type="molecule type" value="Genomic_DNA"/>
</dbReference>
<comment type="caution">
    <text evidence="1">The sequence shown here is derived from an EMBL/GenBank/DDBJ whole genome shotgun (WGS) entry which is preliminary data.</text>
</comment>
<organism evidence="1">
    <name type="scientific">Hexamita inflata</name>
    <dbReference type="NCBI Taxonomy" id="28002"/>
    <lineage>
        <taxon>Eukaryota</taxon>
        <taxon>Metamonada</taxon>
        <taxon>Diplomonadida</taxon>
        <taxon>Hexamitidae</taxon>
        <taxon>Hexamitinae</taxon>
        <taxon>Hexamita</taxon>
    </lineage>
</organism>
<protein>
    <submittedName>
        <fullName evidence="2">Hypothetical_protein</fullName>
    </submittedName>
</protein>
<reference evidence="2 3" key="2">
    <citation type="submission" date="2024-07" db="EMBL/GenBank/DDBJ databases">
        <authorList>
            <person name="Akdeniz Z."/>
        </authorList>
    </citation>
    <scope>NUCLEOTIDE SEQUENCE [LARGE SCALE GENOMIC DNA]</scope>
</reference>
<keyword evidence="3" id="KW-1185">Reference proteome</keyword>
<accession>A0AA86QGV1</accession>
<name>A0AA86QGV1_9EUKA</name>
<gene>
    <name evidence="1" type="ORF">HINF_LOCUS45643</name>
    <name evidence="2" type="ORF">HINF_LOCUS61531</name>
</gene>
<dbReference type="EMBL" id="CATOUU010000899">
    <property type="protein sequence ID" value="CAI9957998.1"/>
    <property type="molecule type" value="Genomic_DNA"/>
</dbReference>
<dbReference type="Proteomes" id="UP001642409">
    <property type="component" value="Unassembled WGS sequence"/>
</dbReference>
<sequence>MTLSQFSQLQYKQLNQNNLLHSASSQICSSSKLGGKQWIQYCLKAVTLASQVQSQNIQISPHQEVFHSLYTERTQSLRIDLVYSITSLPSFALFGLTNNIQVLNSSLTVKIPEPILTGSLICFNCNMNTSFSEFSFVAQTYNGSGLVYSPSRHLTIFYSLVQFRLNGRNIGGLVFSGVQLPISFFTSNISGYCMDHNIAGSVIAFLHDFGGIYILVENSRIYVNVKNYIGYGEIALSGMFTESCDLCNDLYYTYGLCLNIQEHTYLNENQQICKQTIIFDGNQCQCSAGLQISTDECVVSFGITLLHSNR</sequence>
<evidence type="ECO:0000313" key="1">
    <source>
        <dbReference type="EMBL" id="CAI9957998.1"/>
    </source>
</evidence>
<dbReference type="AlphaFoldDB" id="A0AA86QGV1"/>
<evidence type="ECO:0000313" key="2">
    <source>
        <dbReference type="EMBL" id="CAL6083036.1"/>
    </source>
</evidence>
<evidence type="ECO:0000313" key="3">
    <source>
        <dbReference type="Proteomes" id="UP001642409"/>
    </source>
</evidence>
<proteinExistence type="predicted"/>
<reference evidence="1" key="1">
    <citation type="submission" date="2023-06" db="EMBL/GenBank/DDBJ databases">
        <authorList>
            <person name="Kurt Z."/>
        </authorList>
    </citation>
    <scope>NUCLEOTIDE SEQUENCE</scope>
</reference>